<dbReference type="GO" id="GO:0016740">
    <property type="term" value="F:transferase activity"/>
    <property type="evidence" value="ECO:0007669"/>
    <property type="project" value="UniProtKB-KW"/>
</dbReference>
<dbReference type="Proteomes" id="UP000509367">
    <property type="component" value="Chromosome"/>
</dbReference>
<gene>
    <name evidence="2" type="ORF">HTY61_07580</name>
</gene>
<protein>
    <submittedName>
        <fullName evidence="2">GNAT family N-acetyltransferase</fullName>
    </submittedName>
</protein>
<evidence type="ECO:0000313" key="2">
    <source>
        <dbReference type="EMBL" id="QKV18323.1"/>
    </source>
</evidence>
<keyword evidence="2" id="KW-0808">Transferase</keyword>
<reference evidence="2 3" key="1">
    <citation type="submission" date="2020-06" db="EMBL/GenBank/DDBJ databases">
        <title>Oricola thermophila sp. nov. isolated from a tidal sediments.</title>
        <authorList>
            <person name="Kwon K.K."/>
            <person name="Yang S.-H."/>
            <person name="Park M.-J."/>
        </authorList>
    </citation>
    <scope>NUCLEOTIDE SEQUENCE [LARGE SCALE GENOMIC DNA]</scope>
    <source>
        <strain evidence="2 3">MEBiC13590</strain>
    </source>
</reference>
<evidence type="ECO:0000313" key="3">
    <source>
        <dbReference type="Proteomes" id="UP000509367"/>
    </source>
</evidence>
<dbReference type="InterPro" id="IPR016181">
    <property type="entry name" value="Acyl_CoA_acyltransferase"/>
</dbReference>
<dbReference type="Gene3D" id="3.40.630.30">
    <property type="match status" value="1"/>
</dbReference>
<keyword evidence="3" id="KW-1185">Reference proteome</keyword>
<dbReference type="AlphaFoldDB" id="A0A6N1VCR1"/>
<accession>A0A6N1VCR1</accession>
<feature type="domain" description="BioF2-like acetyltransferase" evidence="1">
    <location>
        <begin position="183"/>
        <end position="332"/>
    </location>
</feature>
<organism evidence="2 3">
    <name type="scientific">Oricola thermophila</name>
    <dbReference type="NCBI Taxonomy" id="2742145"/>
    <lineage>
        <taxon>Bacteria</taxon>
        <taxon>Pseudomonadati</taxon>
        <taxon>Pseudomonadota</taxon>
        <taxon>Alphaproteobacteria</taxon>
        <taxon>Hyphomicrobiales</taxon>
        <taxon>Ahrensiaceae</taxon>
        <taxon>Oricola</taxon>
    </lineage>
</organism>
<evidence type="ECO:0000259" key="1">
    <source>
        <dbReference type="Pfam" id="PF13480"/>
    </source>
</evidence>
<dbReference type="EMBL" id="CP054836">
    <property type="protein sequence ID" value="QKV18323.1"/>
    <property type="molecule type" value="Genomic_DNA"/>
</dbReference>
<name>A0A6N1VCR1_9HYPH</name>
<proteinExistence type="predicted"/>
<dbReference type="KEGG" id="orm:HTY61_07580"/>
<dbReference type="SUPFAM" id="SSF55729">
    <property type="entry name" value="Acyl-CoA N-acyltransferases (Nat)"/>
    <property type="match status" value="1"/>
</dbReference>
<dbReference type="RefSeq" id="WP_175276217.1">
    <property type="nucleotide sequence ID" value="NZ_CP054836.1"/>
</dbReference>
<dbReference type="Pfam" id="PF13480">
    <property type="entry name" value="Acetyltransf_6"/>
    <property type="match status" value="1"/>
</dbReference>
<sequence>MVDAHIPAFPDRVAAAPDCTAIRPRFHTDREAALAAVDSLPADIICSGYQRPDFLRAWLHHSPHEPLFVTLSAPGRGPVLLPLERACGRIFCFVGGHHANANFPVGRAEDIAALAAAGETAIVAALRAGGSHGHAIALERQLPDYRGVRNPFVFEGSTVSPDPALSLSLEGGFDAVLSRHNAKKRRKRFRSQERALEAIGGYRFVSSVAVEDIPETLDLYFTIKARQFEENGVHNDFADPHVREFFTELFVEGARTNPKGRTIKAIEAEGKTIAIQGCSIHDGRITVEFCSYDPDYARYVPGELLFYLAIREAAETGLDIFDFSVGDARHKRTWSEFEVWHRDTIIPLNTIGVLVGMMIRARNGAVRTIKRDPTMWKAAKVLRKHLPFIG</sequence>
<dbReference type="InterPro" id="IPR038740">
    <property type="entry name" value="BioF2-like_GNAT_dom"/>
</dbReference>